<feature type="region of interest" description="Disordered" evidence="1">
    <location>
        <begin position="1"/>
        <end position="43"/>
    </location>
</feature>
<evidence type="ECO:0000256" key="1">
    <source>
        <dbReference type="SAM" id="MobiDB-lite"/>
    </source>
</evidence>
<dbReference type="AlphaFoldDB" id="F1Z5F8"/>
<sequence>MGRRPRNRTDMMHDRAPCPDDTGDRADAGKTGSEPPFLSRVET</sequence>
<proteinExistence type="predicted"/>
<dbReference type="HOGENOM" id="CLU_3236799_0_0_5"/>
<gene>
    <name evidence="2" type="ORF">Y88_2211</name>
</gene>
<reference evidence="2 3" key="1">
    <citation type="journal article" date="2012" name="J. Bacteriol.">
        <title>Draft Genome Sequence of Novosphingobium nitrogenifigens Y88T.</title>
        <authorList>
            <person name="Strabala T.J."/>
            <person name="Macdonald L."/>
            <person name="Liu V."/>
            <person name="Smit A.M."/>
        </authorList>
    </citation>
    <scope>NUCLEOTIDE SEQUENCE [LARGE SCALE GENOMIC DNA]</scope>
    <source>
        <strain evidence="2 3">DSM 19370</strain>
    </source>
</reference>
<feature type="compositionally biased region" description="Basic and acidic residues" evidence="1">
    <location>
        <begin position="7"/>
        <end position="28"/>
    </location>
</feature>
<name>F1Z5F8_9SPHN</name>
<dbReference type="Proteomes" id="UP000004728">
    <property type="component" value="Unassembled WGS sequence"/>
</dbReference>
<accession>F1Z5F8</accession>
<dbReference type="InParanoid" id="F1Z5F8"/>
<evidence type="ECO:0000313" key="3">
    <source>
        <dbReference type="Proteomes" id="UP000004728"/>
    </source>
</evidence>
<protein>
    <submittedName>
        <fullName evidence="2">Uncharacterized protein</fullName>
    </submittedName>
</protein>
<comment type="caution">
    <text evidence="2">The sequence shown here is derived from an EMBL/GenBank/DDBJ whole genome shotgun (WGS) entry which is preliminary data.</text>
</comment>
<evidence type="ECO:0000313" key="2">
    <source>
        <dbReference type="EMBL" id="EGD60337.1"/>
    </source>
</evidence>
<keyword evidence="3" id="KW-1185">Reference proteome</keyword>
<organism evidence="2 3">
    <name type="scientific">Novosphingobium nitrogenifigens DSM 19370</name>
    <dbReference type="NCBI Taxonomy" id="983920"/>
    <lineage>
        <taxon>Bacteria</taxon>
        <taxon>Pseudomonadati</taxon>
        <taxon>Pseudomonadota</taxon>
        <taxon>Alphaproteobacteria</taxon>
        <taxon>Sphingomonadales</taxon>
        <taxon>Sphingomonadaceae</taxon>
        <taxon>Novosphingobium</taxon>
    </lineage>
</organism>
<dbReference type="EMBL" id="AEWJ01000023">
    <property type="protein sequence ID" value="EGD60337.1"/>
    <property type="molecule type" value="Genomic_DNA"/>
</dbReference>
<dbReference type="STRING" id="983920.Y88_2211"/>